<dbReference type="InParanoid" id="A0A674J506"/>
<dbReference type="GO" id="GO:0016787">
    <property type="term" value="F:hydrolase activity"/>
    <property type="evidence" value="ECO:0007669"/>
    <property type="project" value="UniProtKB-KW"/>
</dbReference>
<evidence type="ECO:0000259" key="5">
    <source>
        <dbReference type="PROSITE" id="PS51716"/>
    </source>
</evidence>
<dbReference type="GO" id="GO:0016020">
    <property type="term" value="C:membrane"/>
    <property type="evidence" value="ECO:0007669"/>
    <property type="project" value="InterPro"/>
</dbReference>
<sequence length="250" mass="28389">KDLVTSPVQRATKAAEDAISDNRTFAGLSKKEIKELQAAVATGSFTDVIVKHQNIKSLKITTLNVAVTGYLGSGRSSFINAFRGLSDCDEGAAETGICETTMESTAYPHPKHPNVTMWELPGIGSPRFSLDTYVKLVNFNCYDLFIIMFSVRLTSCHQILTNEIRRMGKKYYYVRSKVDQDLHYMCRKSYSEQRALQEIRDNCIKHLQREGETSPQVFLISCWDPDKYDFPLLQETLEKEIDQSSRCVMC</sequence>
<dbReference type="AlphaFoldDB" id="A0A674J506"/>
<evidence type="ECO:0000256" key="3">
    <source>
        <dbReference type="ARBA" id="ARBA00022801"/>
    </source>
</evidence>
<evidence type="ECO:0000313" key="6">
    <source>
        <dbReference type="Ensembl" id="ENSTMTP00000015022.1"/>
    </source>
</evidence>
<dbReference type="Pfam" id="PF05049">
    <property type="entry name" value="IIGP"/>
    <property type="match status" value="1"/>
</dbReference>
<dbReference type="InterPro" id="IPR030385">
    <property type="entry name" value="G_IRG_dom"/>
</dbReference>
<dbReference type="SUPFAM" id="SSF52540">
    <property type="entry name" value="P-loop containing nucleoside triphosphate hydrolases"/>
    <property type="match status" value="1"/>
</dbReference>
<feature type="domain" description="IRG-type G" evidence="5">
    <location>
        <begin position="61"/>
        <end position="240"/>
    </location>
</feature>
<evidence type="ECO:0000256" key="1">
    <source>
        <dbReference type="ARBA" id="ARBA00005429"/>
    </source>
</evidence>
<dbReference type="PANTHER" id="PTHR32341">
    <property type="entry name" value="INTERFERON-INDUCIBLE GTPASE"/>
    <property type="match status" value="1"/>
</dbReference>
<dbReference type="PROSITE" id="PS51716">
    <property type="entry name" value="G_IRG"/>
    <property type="match status" value="1"/>
</dbReference>
<keyword evidence="2" id="KW-0547">Nucleotide-binding</keyword>
<evidence type="ECO:0000313" key="7">
    <source>
        <dbReference type="Proteomes" id="UP000472274"/>
    </source>
</evidence>
<proteinExistence type="inferred from homology"/>
<reference evidence="6" key="2">
    <citation type="submission" date="2025-09" db="UniProtKB">
        <authorList>
            <consortium name="Ensembl"/>
        </authorList>
    </citation>
    <scope>IDENTIFICATION</scope>
</reference>
<keyword evidence="7" id="KW-1185">Reference proteome</keyword>
<dbReference type="Gene3D" id="3.40.50.300">
    <property type="entry name" value="P-loop containing nucleotide triphosphate hydrolases"/>
    <property type="match status" value="1"/>
</dbReference>
<accession>A0A674J506</accession>
<dbReference type="PANTHER" id="PTHR32341:SF10">
    <property type="entry name" value="INTERFERON-INDUCIBLE GTPASE 5"/>
    <property type="match status" value="1"/>
</dbReference>
<dbReference type="Ensembl" id="ENSTMTT00000015553.1">
    <property type="protein sequence ID" value="ENSTMTP00000015022.1"/>
    <property type="gene ID" value="ENSTMTG00000010969.1"/>
</dbReference>
<dbReference type="InterPro" id="IPR051515">
    <property type="entry name" value="IRG"/>
</dbReference>
<organism evidence="6 7">
    <name type="scientific">Terrapene triunguis</name>
    <name type="common">Three-toed box turtle</name>
    <dbReference type="NCBI Taxonomy" id="2587831"/>
    <lineage>
        <taxon>Eukaryota</taxon>
        <taxon>Metazoa</taxon>
        <taxon>Chordata</taxon>
        <taxon>Craniata</taxon>
        <taxon>Vertebrata</taxon>
        <taxon>Euteleostomi</taxon>
        <taxon>Archelosauria</taxon>
        <taxon>Testudinata</taxon>
        <taxon>Testudines</taxon>
        <taxon>Cryptodira</taxon>
        <taxon>Durocryptodira</taxon>
        <taxon>Testudinoidea</taxon>
        <taxon>Emydidae</taxon>
        <taxon>Terrapene</taxon>
    </lineage>
</organism>
<dbReference type="InterPro" id="IPR007743">
    <property type="entry name" value="Immunity-related_GTPase-like"/>
</dbReference>
<dbReference type="GeneTree" id="ENSGT00950000183007"/>
<dbReference type="Proteomes" id="UP000472274">
    <property type="component" value="Unplaced"/>
</dbReference>
<keyword evidence="4" id="KW-0342">GTP-binding</keyword>
<evidence type="ECO:0000256" key="2">
    <source>
        <dbReference type="ARBA" id="ARBA00022741"/>
    </source>
</evidence>
<dbReference type="FunFam" id="3.40.50.300:FF:000541">
    <property type="entry name" value="Immunity related GTPase M"/>
    <property type="match status" value="1"/>
</dbReference>
<keyword evidence="3" id="KW-0378">Hydrolase</keyword>
<dbReference type="GO" id="GO:0005525">
    <property type="term" value="F:GTP binding"/>
    <property type="evidence" value="ECO:0007669"/>
    <property type="project" value="UniProtKB-KW"/>
</dbReference>
<comment type="similarity">
    <text evidence="1">Belongs to the TRAFAC class dynamin-like GTPase superfamily. IRG family.</text>
</comment>
<evidence type="ECO:0000256" key="4">
    <source>
        <dbReference type="ARBA" id="ARBA00023134"/>
    </source>
</evidence>
<dbReference type="InterPro" id="IPR027417">
    <property type="entry name" value="P-loop_NTPase"/>
</dbReference>
<protein>
    <recommendedName>
        <fullName evidence="5">IRG-type G domain-containing protein</fullName>
    </recommendedName>
</protein>
<name>A0A674J506_9SAUR</name>
<reference evidence="6" key="1">
    <citation type="submission" date="2025-08" db="UniProtKB">
        <authorList>
            <consortium name="Ensembl"/>
        </authorList>
    </citation>
    <scope>IDENTIFICATION</scope>
</reference>